<keyword evidence="8" id="KW-1185">Reference proteome</keyword>
<keyword evidence="3" id="KW-0547">Nucleotide-binding</keyword>
<dbReference type="InterPro" id="IPR017871">
    <property type="entry name" value="ABC_transporter-like_CS"/>
</dbReference>
<dbReference type="SMART" id="SM00382">
    <property type="entry name" value="AAA"/>
    <property type="match status" value="1"/>
</dbReference>
<evidence type="ECO:0000313" key="8">
    <source>
        <dbReference type="Proteomes" id="UP000321389"/>
    </source>
</evidence>
<evidence type="ECO:0000256" key="5">
    <source>
        <dbReference type="ARBA" id="ARBA00022970"/>
    </source>
</evidence>
<dbReference type="InterPro" id="IPR027417">
    <property type="entry name" value="P-loop_NTPase"/>
</dbReference>
<dbReference type="GO" id="GO:0005524">
    <property type="term" value="F:ATP binding"/>
    <property type="evidence" value="ECO:0007669"/>
    <property type="project" value="UniProtKB-KW"/>
</dbReference>
<dbReference type="EMBL" id="CP042301">
    <property type="protein sequence ID" value="QDZ01319.1"/>
    <property type="molecule type" value="Genomic_DNA"/>
</dbReference>
<evidence type="ECO:0000256" key="2">
    <source>
        <dbReference type="ARBA" id="ARBA00022448"/>
    </source>
</evidence>
<dbReference type="PROSITE" id="PS50893">
    <property type="entry name" value="ABC_TRANSPORTER_2"/>
    <property type="match status" value="1"/>
</dbReference>
<keyword evidence="4 7" id="KW-0067">ATP-binding</keyword>
<dbReference type="PANTHER" id="PTHR43820">
    <property type="entry name" value="HIGH-AFFINITY BRANCHED-CHAIN AMINO ACID TRANSPORT ATP-BINDING PROTEIN LIVF"/>
    <property type="match status" value="1"/>
</dbReference>
<dbReference type="InterPro" id="IPR003593">
    <property type="entry name" value="AAA+_ATPase"/>
</dbReference>
<gene>
    <name evidence="7" type="ORF">FQ775_13540</name>
</gene>
<proteinExistence type="inferred from homology"/>
<dbReference type="OrthoDB" id="9776369at2"/>
<dbReference type="Pfam" id="PF00005">
    <property type="entry name" value="ABC_tran"/>
    <property type="match status" value="1"/>
</dbReference>
<name>A0A5B8L0A6_9HYPH</name>
<dbReference type="Proteomes" id="UP000321389">
    <property type="component" value="Chromosome"/>
</dbReference>
<keyword evidence="5" id="KW-0029">Amino-acid transport</keyword>
<evidence type="ECO:0000256" key="1">
    <source>
        <dbReference type="ARBA" id="ARBA00005417"/>
    </source>
</evidence>
<evidence type="ECO:0000313" key="7">
    <source>
        <dbReference type="EMBL" id="QDZ01319.1"/>
    </source>
</evidence>
<sequence length="241" mass="26021">MSAQSGQAPILGVRNLAGGYANNRILHDVNFAVAPGEIVLFVGHNGAGKSTILRAITGLLPWCEGKVSVDGEPIGTPNVRRNVETGLSIVLQHHGFFPNFSVTNNLRLGGYLLDSASLVDERMARILEFFPRLAERRDSAARLLSGGEQKMLSMGIALMLEPRVLLVDEPSAGLAPSLATQVLDQLKTLRDSWNTTILLVEQNVNAGVRIADRVLVVRLGTISQTYDASTLRSGEETLQLL</sequence>
<accession>A0A5B8L0A6</accession>
<reference evidence="7" key="1">
    <citation type="submission" date="2020-04" db="EMBL/GenBank/DDBJ databases">
        <title>Nitratireductor sp. nov. isolated from mangrove soil.</title>
        <authorList>
            <person name="Ye Y."/>
        </authorList>
    </citation>
    <scope>NUCLEOTIDE SEQUENCE</scope>
    <source>
        <strain evidence="7">SY7</strain>
    </source>
</reference>
<evidence type="ECO:0000256" key="4">
    <source>
        <dbReference type="ARBA" id="ARBA00022840"/>
    </source>
</evidence>
<evidence type="ECO:0000259" key="6">
    <source>
        <dbReference type="PROSITE" id="PS50893"/>
    </source>
</evidence>
<dbReference type="InterPro" id="IPR003439">
    <property type="entry name" value="ABC_transporter-like_ATP-bd"/>
</dbReference>
<dbReference type="PANTHER" id="PTHR43820:SF4">
    <property type="entry name" value="HIGH-AFFINITY BRANCHED-CHAIN AMINO ACID TRANSPORT ATP-BINDING PROTEIN LIVF"/>
    <property type="match status" value="1"/>
</dbReference>
<dbReference type="GO" id="GO:0015807">
    <property type="term" value="P:L-amino acid transport"/>
    <property type="evidence" value="ECO:0007669"/>
    <property type="project" value="TreeGrafter"/>
</dbReference>
<dbReference type="GO" id="GO:0016887">
    <property type="term" value="F:ATP hydrolysis activity"/>
    <property type="evidence" value="ECO:0007669"/>
    <property type="project" value="InterPro"/>
</dbReference>
<organism evidence="7 8">
    <name type="scientific">Nitratireductor mangrovi</name>
    <dbReference type="NCBI Taxonomy" id="2599600"/>
    <lineage>
        <taxon>Bacteria</taxon>
        <taxon>Pseudomonadati</taxon>
        <taxon>Pseudomonadota</taxon>
        <taxon>Alphaproteobacteria</taxon>
        <taxon>Hyphomicrobiales</taxon>
        <taxon>Phyllobacteriaceae</taxon>
        <taxon>Nitratireductor</taxon>
    </lineage>
</organism>
<protein>
    <submittedName>
        <fullName evidence="7">ATP-binding cassette domain-containing protein</fullName>
    </submittedName>
</protein>
<evidence type="ECO:0000256" key="3">
    <source>
        <dbReference type="ARBA" id="ARBA00022741"/>
    </source>
</evidence>
<dbReference type="AlphaFoldDB" id="A0A5B8L0A6"/>
<comment type="similarity">
    <text evidence="1">Belongs to the ABC transporter superfamily.</text>
</comment>
<dbReference type="Gene3D" id="3.40.50.300">
    <property type="entry name" value="P-loop containing nucleotide triphosphate hydrolases"/>
    <property type="match status" value="1"/>
</dbReference>
<feature type="domain" description="ABC transporter" evidence="6">
    <location>
        <begin position="11"/>
        <end position="241"/>
    </location>
</feature>
<dbReference type="PROSITE" id="PS00211">
    <property type="entry name" value="ABC_TRANSPORTER_1"/>
    <property type="match status" value="1"/>
</dbReference>
<dbReference type="KEGG" id="niy:FQ775_13540"/>
<dbReference type="GO" id="GO:0015658">
    <property type="term" value="F:branched-chain amino acid transmembrane transporter activity"/>
    <property type="evidence" value="ECO:0007669"/>
    <property type="project" value="TreeGrafter"/>
</dbReference>
<dbReference type="InterPro" id="IPR052156">
    <property type="entry name" value="BCAA_Transport_ATP-bd_LivF"/>
</dbReference>
<keyword evidence="2" id="KW-0813">Transport</keyword>
<dbReference type="SUPFAM" id="SSF52540">
    <property type="entry name" value="P-loop containing nucleoside triphosphate hydrolases"/>
    <property type="match status" value="1"/>
</dbReference>
<dbReference type="RefSeq" id="WP_146299964.1">
    <property type="nucleotide sequence ID" value="NZ_CP042301.2"/>
</dbReference>